<protein>
    <recommendedName>
        <fullName evidence="3">YbaB/EbfC DNA-binding family protein</fullName>
    </recommendedName>
</protein>
<evidence type="ECO:0000313" key="1">
    <source>
        <dbReference type="EMBL" id="GIE02519.1"/>
    </source>
</evidence>
<evidence type="ECO:0008006" key="3">
    <source>
        <dbReference type="Google" id="ProtNLM"/>
    </source>
</evidence>
<proteinExistence type="predicted"/>
<reference evidence="1 2" key="1">
    <citation type="submission" date="2021-01" db="EMBL/GenBank/DDBJ databases">
        <title>Whole genome shotgun sequence of Actinoplanes durhamensis NBRC 14914.</title>
        <authorList>
            <person name="Komaki H."/>
            <person name="Tamura T."/>
        </authorList>
    </citation>
    <scope>NUCLEOTIDE SEQUENCE [LARGE SCALE GENOMIC DNA]</scope>
    <source>
        <strain evidence="1 2">NBRC 14914</strain>
    </source>
</reference>
<name>A0ABQ3YYZ9_9ACTN</name>
<dbReference type="Proteomes" id="UP000637628">
    <property type="component" value="Unassembled WGS sequence"/>
</dbReference>
<keyword evidence="2" id="KW-1185">Reference proteome</keyword>
<dbReference type="Gene3D" id="3.30.1310.10">
    <property type="entry name" value="Nucleoid-associated protein YbaB-like domain"/>
    <property type="match status" value="1"/>
</dbReference>
<sequence length="136" mass="14530">MNGAWMVTDPGGLLDPDAAAGYLRDWKSRIDRMAADTQAMSDRLGALRVTATDDNDLVDVVIDSTGALLDIRFGDRIHRVAPDAVSRAVLSALRKARLAAAVQARKIVEETVGEESVAGRAIADRMAQQLAGGDRD</sequence>
<gene>
    <name evidence="1" type="ORF">Adu01nite_38690</name>
</gene>
<organism evidence="1 2">
    <name type="scientific">Paractinoplanes durhamensis</name>
    <dbReference type="NCBI Taxonomy" id="113563"/>
    <lineage>
        <taxon>Bacteria</taxon>
        <taxon>Bacillati</taxon>
        <taxon>Actinomycetota</taxon>
        <taxon>Actinomycetes</taxon>
        <taxon>Micromonosporales</taxon>
        <taxon>Micromonosporaceae</taxon>
        <taxon>Paractinoplanes</taxon>
    </lineage>
</organism>
<comment type="caution">
    <text evidence="1">The sequence shown here is derived from an EMBL/GenBank/DDBJ whole genome shotgun (WGS) entry which is preliminary data.</text>
</comment>
<dbReference type="EMBL" id="BOML01000032">
    <property type="protein sequence ID" value="GIE02519.1"/>
    <property type="molecule type" value="Genomic_DNA"/>
</dbReference>
<dbReference type="InterPro" id="IPR036894">
    <property type="entry name" value="YbaB-like_sf"/>
</dbReference>
<dbReference type="InterPro" id="IPR004401">
    <property type="entry name" value="YbaB/EbfC"/>
</dbReference>
<dbReference type="Pfam" id="PF02575">
    <property type="entry name" value="YbaB_DNA_bd"/>
    <property type="match status" value="1"/>
</dbReference>
<accession>A0ABQ3YYZ9</accession>
<dbReference type="SUPFAM" id="SSF82607">
    <property type="entry name" value="YbaB-like"/>
    <property type="match status" value="1"/>
</dbReference>
<evidence type="ECO:0000313" key="2">
    <source>
        <dbReference type="Proteomes" id="UP000637628"/>
    </source>
</evidence>